<dbReference type="Proteomes" id="UP000021369">
    <property type="component" value="Unassembled WGS sequence"/>
</dbReference>
<dbReference type="EMBL" id="JEOB01000001">
    <property type="protein sequence ID" value="EXM40960.1"/>
    <property type="molecule type" value="Genomic_DNA"/>
</dbReference>
<gene>
    <name evidence="1" type="ORF">RASY3_01700</name>
</gene>
<keyword evidence="2" id="KW-1185">Reference proteome</keyword>
<reference evidence="1 2" key="1">
    <citation type="submission" date="2013-06" db="EMBL/GenBank/DDBJ databases">
        <title>Rumen cellulosomics: divergent fiber-degrading strategies revealed by comparative genome-wide analysis of six Ruminococcal strains.</title>
        <authorList>
            <person name="Dassa B."/>
            <person name="Borovok I."/>
            <person name="Lamed R."/>
            <person name="Flint H."/>
            <person name="Yeoman C.J."/>
            <person name="White B."/>
            <person name="Bayer E.A."/>
        </authorList>
    </citation>
    <scope>NUCLEOTIDE SEQUENCE [LARGE SCALE GENOMIC DNA]</scope>
    <source>
        <strain evidence="1 2">SY3</strain>
    </source>
</reference>
<proteinExistence type="predicted"/>
<evidence type="ECO:0000313" key="1">
    <source>
        <dbReference type="EMBL" id="EXM40960.1"/>
    </source>
</evidence>
<dbReference type="OrthoDB" id="9952711at2"/>
<accession>A0A011WVD9</accession>
<name>A0A011WVD9_RUMAL</name>
<dbReference type="RefSeq" id="WP_037284598.1">
    <property type="nucleotide sequence ID" value="NZ_JEOB01000001.1"/>
</dbReference>
<comment type="caution">
    <text evidence="1">The sequence shown here is derived from an EMBL/GenBank/DDBJ whole genome shotgun (WGS) entry which is preliminary data.</text>
</comment>
<protein>
    <submittedName>
        <fullName evidence="1">Uncharacterized protein</fullName>
    </submittedName>
</protein>
<sequence>MASLIYYDTNSYATSNLYSVLKAIPNFWDETDDETSSLTKGEITLKIPSSTITVSGYDRSENVITGPSVGLIAATANGLVILTTGSNAKALAIGSDDNGNWAAAYGSTYNTYTITNLIADGVSSTSYSTNTTTASTISTQIIALSAVNGNYTFDDLKRILYTPVLSYMGKLTMPNGEKYVKCGAFALKYTE</sequence>
<dbReference type="PATRIC" id="fig|1341156.4.peg.62"/>
<organism evidence="1 2">
    <name type="scientific">Ruminococcus albus SY3</name>
    <dbReference type="NCBI Taxonomy" id="1341156"/>
    <lineage>
        <taxon>Bacteria</taxon>
        <taxon>Bacillati</taxon>
        <taxon>Bacillota</taxon>
        <taxon>Clostridia</taxon>
        <taxon>Eubacteriales</taxon>
        <taxon>Oscillospiraceae</taxon>
        <taxon>Ruminococcus</taxon>
    </lineage>
</organism>
<evidence type="ECO:0000313" key="2">
    <source>
        <dbReference type="Proteomes" id="UP000021369"/>
    </source>
</evidence>
<dbReference type="AlphaFoldDB" id="A0A011WVD9"/>